<dbReference type="EMBL" id="CADCUQ010000814">
    <property type="protein sequence ID" value="CAA9431613.1"/>
    <property type="molecule type" value="Genomic_DNA"/>
</dbReference>
<feature type="non-terminal residue" evidence="2">
    <location>
        <position position="135"/>
    </location>
</feature>
<protein>
    <submittedName>
        <fullName evidence="2">Uncharacterized protein</fullName>
    </submittedName>
</protein>
<evidence type="ECO:0000313" key="2">
    <source>
        <dbReference type="EMBL" id="CAA9431613.1"/>
    </source>
</evidence>
<proteinExistence type="predicted"/>
<feature type="compositionally biased region" description="Basic residues" evidence="1">
    <location>
        <begin position="50"/>
        <end position="64"/>
    </location>
</feature>
<sequence length="135" mass="14578">AELSPRMVRPGEGGGAAGHAGRPGGEPRGPLPARAGLQDPAAQLPLPARRDRHHRPRRAHARVRRGQDAHGRRPAAGGPGQRRQAAPDHQGRQVLPQPLRRPPAPEPVRRDRGRVARRPRAADPPHAARVRGHVL</sequence>
<feature type="region of interest" description="Disordered" evidence="1">
    <location>
        <begin position="1"/>
        <end position="135"/>
    </location>
</feature>
<name>A0A6J4Q1M7_9BACT</name>
<feature type="non-terminal residue" evidence="2">
    <location>
        <position position="1"/>
    </location>
</feature>
<evidence type="ECO:0000256" key="1">
    <source>
        <dbReference type="SAM" id="MobiDB-lite"/>
    </source>
</evidence>
<gene>
    <name evidence="2" type="ORF">AVDCRST_MAG64-3534</name>
</gene>
<feature type="compositionally biased region" description="Gly residues" evidence="1">
    <location>
        <begin position="11"/>
        <end position="27"/>
    </location>
</feature>
<dbReference type="AlphaFoldDB" id="A0A6J4Q1M7"/>
<reference evidence="2" key="1">
    <citation type="submission" date="2020-02" db="EMBL/GenBank/DDBJ databases">
        <authorList>
            <person name="Meier V. D."/>
        </authorList>
    </citation>
    <scope>NUCLEOTIDE SEQUENCE</scope>
    <source>
        <strain evidence="2">AVDCRST_MAG64</strain>
    </source>
</reference>
<organism evidence="2">
    <name type="scientific">uncultured Phycisphaerae bacterium</name>
    <dbReference type="NCBI Taxonomy" id="904963"/>
    <lineage>
        <taxon>Bacteria</taxon>
        <taxon>Pseudomonadati</taxon>
        <taxon>Planctomycetota</taxon>
        <taxon>Phycisphaerae</taxon>
        <taxon>environmental samples</taxon>
    </lineage>
</organism>
<accession>A0A6J4Q1M7</accession>